<sequence length="373" mass="39591">MQRLAPLLVGVMMTWLTAAQAQAPDYIIQLNAAPLNSAAGAAVRAQTAPASAPAMAPQAKPLPAPGKMASRVKIGLLLPTESRLLGEAAAVVRSGVEAAHDVDPQAEVVVIDADEHNAAQRYREAVAGGVNVVIGPLSRSGIAAVAPYVSVPTLALNAVGRDVPTNPKLFTLALNVEVEARQIARLMREDGRANPLIITDGEVLSSRLKQAFADEWRSQAGKDAQQMEDNGHNLSELATAAAGADAVFLAVEPAEAARLKPALLPELAVYATSQISTRTPDRQLAGIRFIDMPWFLMPQHPAVKRYARPASALTLQTERLYALGIDAYRLALQLANSRNPASIKLDGVTGDLKLGRDRVFDRQLPVSLIGEGE</sequence>
<reference evidence="3 4" key="1">
    <citation type="submission" date="2018-05" db="EMBL/GenBank/DDBJ databases">
        <title>Genomic Encyclopedia of Type Strains, Phase IV (KMG-IV): sequencing the most valuable type-strain genomes for metagenomic binning, comparative biology and taxonomic classification.</title>
        <authorList>
            <person name="Goeker M."/>
        </authorList>
    </citation>
    <scope>NUCLEOTIDE SEQUENCE [LARGE SCALE GENOMIC DNA]</scope>
    <source>
        <strain evidence="3 4">DSM 25134</strain>
    </source>
</reference>
<dbReference type="AlphaFoldDB" id="A0A318JBK5"/>
<dbReference type="GO" id="GO:0030234">
    <property type="term" value="F:enzyme regulator activity"/>
    <property type="evidence" value="ECO:0007669"/>
    <property type="project" value="TreeGrafter"/>
</dbReference>
<proteinExistence type="predicted"/>
<evidence type="ECO:0000313" key="3">
    <source>
        <dbReference type="EMBL" id="PXX46061.1"/>
    </source>
</evidence>
<evidence type="ECO:0008006" key="5">
    <source>
        <dbReference type="Google" id="ProtNLM"/>
    </source>
</evidence>
<dbReference type="Gene3D" id="3.40.50.2300">
    <property type="match status" value="2"/>
</dbReference>
<name>A0A318JBK5_9NEIS</name>
<dbReference type="SUPFAM" id="SSF53822">
    <property type="entry name" value="Periplasmic binding protein-like I"/>
    <property type="match status" value="1"/>
</dbReference>
<dbReference type="CDD" id="cd06339">
    <property type="entry name" value="PBP1_YraM_LppC_lipoprotein-like"/>
    <property type="match status" value="1"/>
</dbReference>
<accession>A0A318JBK5</accession>
<organism evidence="3 4">
    <name type="scientific">Aquitalea magnusonii</name>
    <dbReference type="NCBI Taxonomy" id="332411"/>
    <lineage>
        <taxon>Bacteria</taxon>
        <taxon>Pseudomonadati</taxon>
        <taxon>Pseudomonadota</taxon>
        <taxon>Betaproteobacteria</taxon>
        <taxon>Neisseriales</taxon>
        <taxon>Chromobacteriaceae</taxon>
        <taxon>Aquitalea</taxon>
    </lineage>
</organism>
<dbReference type="Proteomes" id="UP000248395">
    <property type="component" value="Unassembled WGS sequence"/>
</dbReference>
<dbReference type="GO" id="GO:0009252">
    <property type="term" value="P:peptidoglycan biosynthetic process"/>
    <property type="evidence" value="ECO:0007669"/>
    <property type="project" value="TreeGrafter"/>
</dbReference>
<evidence type="ECO:0000256" key="1">
    <source>
        <dbReference type="ARBA" id="ARBA00023136"/>
    </source>
</evidence>
<feature type="chain" id="PRO_5016370177" description="LppC lipoprotein" evidence="2">
    <location>
        <begin position="24"/>
        <end position="373"/>
    </location>
</feature>
<dbReference type="InterPro" id="IPR028082">
    <property type="entry name" value="Peripla_BP_I"/>
</dbReference>
<comment type="caution">
    <text evidence="3">The sequence shown here is derived from an EMBL/GenBank/DDBJ whole genome shotgun (WGS) entry which is preliminary data.</text>
</comment>
<keyword evidence="2" id="KW-0732">Signal</keyword>
<dbReference type="OrthoDB" id="9152130at2"/>
<dbReference type="PANTHER" id="PTHR38038">
    <property type="entry name" value="PENICILLIN-BINDING PROTEIN ACTIVATOR LPOA"/>
    <property type="match status" value="1"/>
</dbReference>
<dbReference type="GO" id="GO:0031241">
    <property type="term" value="C:periplasmic side of cell outer membrane"/>
    <property type="evidence" value="ECO:0007669"/>
    <property type="project" value="TreeGrafter"/>
</dbReference>
<keyword evidence="1" id="KW-0472">Membrane</keyword>
<evidence type="ECO:0000256" key="2">
    <source>
        <dbReference type="SAM" id="SignalP"/>
    </source>
</evidence>
<dbReference type="InterPro" id="IPR007443">
    <property type="entry name" value="LpoA"/>
</dbReference>
<protein>
    <recommendedName>
        <fullName evidence="5">LppC lipoprotein</fullName>
    </recommendedName>
</protein>
<evidence type="ECO:0000313" key="4">
    <source>
        <dbReference type="Proteomes" id="UP000248395"/>
    </source>
</evidence>
<dbReference type="Pfam" id="PF04348">
    <property type="entry name" value="LppC"/>
    <property type="match status" value="2"/>
</dbReference>
<dbReference type="PANTHER" id="PTHR38038:SF1">
    <property type="entry name" value="PENICILLIN-BINDING PROTEIN ACTIVATOR LPOA"/>
    <property type="match status" value="1"/>
</dbReference>
<feature type="signal peptide" evidence="2">
    <location>
        <begin position="1"/>
        <end position="23"/>
    </location>
</feature>
<dbReference type="EMBL" id="QJKC01000010">
    <property type="protein sequence ID" value="PXX46061.1"/>
    <property type="molecule type" value="Genomic_DNA"/>
</dbReference>
<keyword evidence="4" id="KW-1185">Reference proteome</keyword>
<gene>
    <name evidence="3" type="ORF">DFR38_110159</name>
</gene>